<protein>
    <recommendedName>
        <fullName evidence="3">Right handed beta helix domain-containing protein</fullName>
    </recommendedName>
</protein>
<dbReference type="InterPro" id="IPR011050">
    <property type="entry name" value="Pectin_lyase_fold/virulence"/>
</dbReference>
<dbReference type="AlphaFoldDB" id="A0A7W8N5S2"/>
<comment type="caution">
    <text evidence="1">The sequence shown here is derived from an EMBL/GenBank/DDBJ whole genome shotgun (WGS) entry which is preliminary data.</text>
</comment>
<evidence type="ECO:0008006" key="3">
    <source>
        <dbReference type="Google" id="ProtNLM"/>
    </source>
</evidence>
<dbReference type="InterPro" id="IPR006626">
    <property type="entry name" value="PbH1"/>
</dbReference>
<dbReference type="Proteomes" id="UP000569092">
    <property type="component" value="Unassembled WGS sequence"/>
</dbReference>
<sequence>MRQSRRRFLHETGRAAAGLTLSPGVLRASAGGFSPAAGKTYYVDTAGNNQNSGTSATAPWKDFTPINQHTFSPGDSLLLKRGCVWREELRINGAGNAQQFITVAAYSEGARPKIQRDGKPTDRCLRLNNSSYLKVSNLEVCDGGAGIVIFYDHSYHNQSVYLDDIVAHDFKNIEDPADRGRVTWSYGIGVTGVEDTPNNETCVLSDLKITNTEVYNTGAGIALDWGNHHCVDRTNASRNKFTDVYMEHLNLHDNTVDGTSFVSLFLTSVTRCTVRNSTIQRGARYAATGTSALQIMFSKDVTLNNVTISDTPFNACPDNTGLDFECDNEDVMVDGCTFKNNAGPAIEILATPGYLNPTTRNFVIRNCTFLSNNSARKLGNNQIEVANWVQGNRPTGKIYNNKYANAPNTLFFGGDGNCTGIELEQNSNIGKPEAEPTVLQSWKFNSDGNAVGWQNGAGISQLRVSGGSLNGIVNNIDPCIFSTDRLGVAITPGTFVRIRMKNATNAGFGQIYFITDADVGWNEEKHSDFWLYPAAAGFHTYDVDLSSVAKWSGVLRQLRVDPEQGAASGSFSIELIQILRR</sequence>
<dbReference type="InterPro" id="IPR012334">
    <property type="entry name" value="Pectin_lyas_fold"/>
</dbReference>
<gene>
    <name evidence="1" type="ORF">HDF10_002837</name>
</gene>
<dbReference type="Gene3D" id="2.160.20.10">
    <property type="entry name" value="Single-stranded right-handed beta-helix, Pectin lyase-like"/>
    <property type="match status" value="1"/>
</dbReference>
<accession>A0A7W8N5S2</accession>
<proteinExistence type="predicted"/>
<organism evidence="1 2">
    <name type="scientific">Tunturiibacter lichenicola</name>
    <dbReference type="NCBI Taxonomy" id="2051959"/>
    <lineage>
        <taxon>Bacteria</taxon>
        <taxon>Pseudomonadati</taxon>
        <taxon>Acidobacteriota</taxon>
        <taxon>Terriglobia</taxon>
        <taxon>Terriglobales</taxon>
        <taxon>Acidobacteriaceae</taxon>
        <taxon>Tunturiibacter</taxon>
    </lineage>
</organism>
<evidence type="ECO:0000313" key="1">
    <source>
        <dbReference type="EMBL" id="MBB5344851.1"/>
    </source>
</evidence>
<name>A0A7W8N5S2_9BACT</name>
<dbReference type="PROSITE" id="PS51318">
    <property type="entry name" value="TAT"/>
    <property type="match status" value="1"/>
</dbReference>
<dbReference type="SMART" id="SM00710">
    <property type="entry name" value="PbH1"/>
    <property type="match status" value="7"/>
</dbReference>
<dbReference type="InterPro" id="IPR006311">
    <property type="entry name" value="TAT_signal"/>
</dbReference>
<dbReference type="SUPFAM" id="SSF51126">
    <property type="entry name" value="Pectin lyase-like"/>
    <property type="match status" value="2"/>
</dbReference>
<dbReference type="EMBL" id="JACHDZ010000004">
    <property type="protein sequence ID" value="MBB5344851.1"/>
    <property type="molecule type" value="Genomic_DNA"/>
</dbReference>
<evidence type="ECO:0000313" key="2">
    <source>
        <dbReference type="Proteomes" id="UP000569092"/>
    </source>
</evidence>
<reference evidence="1 2" key="1">
    <citation type="submission" date="2020-08" db="EMBL/GenBank/DDBJ databases">
        <title>Genomic Encyclopedia of Type Strains, Phase IV (KMG-V): Genome sequencing to study the core and pangenomes of soil and plant-associated prokaryotes.</title>
        <authorList>
            <person name="Whitman W."/>
        </authorList>
    </citation>
    <scope>NUCLEOTIDE SEQUENCE [LARGE SCALE GENOMIC DNA]</scope>
    <source>
        <strain evidence="1 2">M8US30</strain>
    </source>
</reference>